<gene>
    <name evidence="1" type="ORF">E2C01_080063</name>
</gene>
<protein>
    <submittedName>
        <fullName evidence="1">Uncharacterized protein</fullName>
    </submittedName>
</protein>
<name>A0A5B7IYI7_PORTR</name>
<organism evidence="1 2">
    <name type="scientific">Portunus trituberculatus</name>
    <name type="common">Swimming crab</name>
    <name type="synonym">Neptunus trituberculatus</name>
    <dbReference type="NCBI Taxonomy" id="210409"/>
    <lineage>
        <taxon>Eukaryota</taxon>
        <taxon>Metazoa</taxon>
        <taxon>Ecdysozoa</taxon>
        <taxon>Arthropoda</taxon>
        <taxon>Crustacea</taxon>
        <taxon>Multicrustacea</taxon>
        <taxon>Malacostraca</taxon>
        <taxon>Eumalacostraca</taxon>
        <taxon>Eucarida</taxon>
        <taxon>Decapoda</taxon>
        <taxon>Pleocyemata</taxon>
        <taxon>Brachyura</taxon>
        <taxon>Eubrachyura</taxon>
        <taxon>Portunoidea</taxon>
        <taxon>Portunidae</taxon>
        <taxon>Portuninae</taxon>
        <taxon>Portunus</taxon>
    </lineage>
</organism>
<dbReference type="AlphaFoldDB" id="A0A5B7IYI7"/>
<dbReference type="Proteomes" id="UP000324222">
    <property type="component" value="Unassembled WGS sequence"/>
</dbReference>
<reference evidence="1 2" key="1">
    <citation type="submission" date="2019-05" db="EMBL/GenBank/DDBJ databases">
        <title>Another draft genome of Portunus trituberculatus and its Hox gene families provides insights of decapod evolution.</title>
        <authorList>
            <person name="Jeong J.-H."/>
            <person name="Song I."/>
            <person name="Kim S."/>
            <person name="Choi T."/>
            <person name="Kim D."/>
            <person name="Ryu S."/>
            <person name="Kim W."/>
        </authorList>
    </citation>
    <scope>NUCLEOTIDE SEQUENCE [LARGE SCALE GENOMIC DNA]</scope>
    <source>
        <tissue evidence="1">Muscle</tissue>
    </source>
</reference>
<dbReference type="EMBL" id="VSRR010067943">
    <property type="protein sequence ID" value="MPC85294.1"/>
    <property type="molecule type" value="Genomic_DNA"/>
</dbReference>
<proteinExistence type="predicted"/>
<sequence>MSISQLVFHSCCVSLNPPISPRYAVNVVPFRSVSLPLKKEETCISVNQPISIAFMSSSIAHYHLSSLCRLDSFRSPSPCV</sequence>
<accession>A0A5B7IYI7</accession>
<evidence type="ECO:0000313" key="2">
    <source>
        <dbReference type="Proteomes" id="UP000324222"/>
    </source>
</evidence>
<comment type="caution">
    <text evidence="1">The sequence shown here is derived from an EMBL/GenBank/DDBJ whole genome shotgun (WGS) entry which is preliminary data.</text>
</comment>
<keyword evidence="2" id="KW-1185">Reference proteome</keyword>
<evidence type="ECO:0000313" key="1">
    <source>
        <dbReference type="EMBL" id="MPC85294.1"/>
    </source>
</evidence>